<dbReference type="PANTHER" id="PTHR45907:SF16">
    <property type="entry name" value="SERPENTINE RECEPTOR, CLASS J"/>
    <property type="match status" value="1"/>
</dbReference>
<keyword evidence="1" id="KW-1133">Transmembrane helix</keyword>
<evidence type="ECO:0000313" key="2">
    <source>
        <dbReference type="EMBL" id="GMR61500.1"/>
    </source>
</evidence>
<dbReference type="AlphaFoldDB" id="A0AAN5IEU3"/>
<dbReference type="Pfam" id="PF10326">
    <property type="entry name" value="7TM_GPCR_Str"/>
    <property type="match status" value="2"/>
</dbReference>
<feature type="transmembrane region" description="Helical" evidence="1">
    <location>
        <begin position="172"/>
        <end position="193"/>
    </location>
</feature>
<feature type="non-terminal residue" evidence="2">
    <location>
        <position position="444"/>
    </location>
</feature>
<protein>
    <recommendedName>
        <fullName evidence="4">G protein-coupled receptor</fullName>
    </recommendedName>
</protein>
<feature type="transmembrane region" description="Helical" evidence="1">
    <location>
        <begin position="415"/>
        <end position="438"/>
    </location>
</feature>
<dbReference type="SUPFAM" id="SSF81321">
    <property type="entry name" value="Family A G protein-coupled receptor-like"/>
    <property type="match status" value="2"/>
</dbReference>
<evidence type="ECO:0000256" key="1">
    <source>
        <dbReference type="SAM" id="Phobius"/>
    </source>
</evidence>
<feature type="non-terminal residue" evidence="2">
    <location>
        <position position="1"/>
    </location>
</feature>
<dbReference type="InterPro" id="IPR019428">
    <property type="entry name" value="7TM_GPCR_serpentine_rcpt_Str"/>
</dbReference>
<keyword evidence="1" id="KW-0812">Transmembrane</keyword>
<keyword evidence="1" id="KW-0472">Membrane</keyword>
<dbReference type="EMBL" id="BTRK01000006">
    <property type="protein sequence ID" value="GMR61500.1"/>
    <property type="molecule type" value="Genomic_DNA"/>
</dbReference>
<feature type="transmembrane region" description="Helical" evidence="1">
    <location>
        <begin position="248"/>
        <end position="270"/>
    </location>
</feature>
<feature type="transmembrane region" description="Helical" evidence="1">
    <location>
        <begin position="385"/>
        <end position="409"/>
    </location>
</feature>
<dbReference type="InterPro" id="IPR019423">
    <property type="entry name" value="7TM_GPCR_serpentine_rcpt_Srj"/>
</dbReference>
<feature type="transmembrane region" description="Helical" evidence="1">
    <location>
        <begin position="342"/>
        <end position="364"/>
    </location>
</feature>
<name>A0AAN5IEU3_9BILA</name>
<reference evidence="3" key="1">
    <citation type="submission" date="2022-10" db="EMBL/GenBank/DDBJ databases">
        <title>Genome assembly of Pristionchus species.</title>
        <authorList>
            <person name="Yoshida K."/>
            <person name="Sommer R.J."/>
        </authorList>
    </citation>
    <scope>NUCLEOTIDE SEQUENCE [LARGE SCALE GENOMIC DNA]</scope>
    <source>
        <strain evidence="3">RS5460</strain>
    </source>
</reference>
<feature type="transmembrane region" description="Helical" evidence="1">
    <location>
        <begin position="65"/>
        <end position="87"/>
    </location>
</feature>
<feature type="transmembrane region" description="Helical" evidence="1">
    <location>
        <begin position="108"/>
        <end position="132"/>
    </location>
</feature>
<dbReference type="Gene3D" id="1.20.1070.10">
    <property type="entry name" value="Rhodopsin 7-helix transmembrane proteins"/>
    <property type="match status" value="1"/>
</dbReference>
<sequence length="444" mass="51126">FFVMYYLFRPDKETLTNLAPLFAGNTSSPVIHHIKSAAEHIQALYWSDKVFSRPRWRNLLGAFDAMITIAITYTIIIVCACLISKYLREHAARSSKTLCLHRQLYRSIICQAFYPLVSTYTPLGICMFLPIFGINFDWVAIFCPTLCVSHPLFDALILIFCVRNHFQDFSRALQDVITLLSLVVNSILLRIVFTSSHRREIGFYRYLIASFAVSDLIYTCVHFLVYPIPEMYGNAFLLSGHGIFNTRLGASIYCGVYSQATPILVSHFVYRTLNIRRFFVMYYLFRPDKETLTNLAPLFAGNTSSPVIHHIKSAAEHIQALYWSDKVFSRPRWRNLLGAFDAMITIAITYTIIIVCACLISKYLREHAARSSKTLCLHRQLYRSIICQAFYPLVSTYTPLGICMFLPIFGINFDWVAIFCPTLCVSHPLFDALILIFCMKEYRY</sequence>
<accession>A0AAN5IEU3</accession>
<organism evidence="2 3">
    <name type="scientific">Pristionchus mayeri</name>
    <dbReference type="NCBI Taxonomy" id="1317129"/>
    <lineage>
        <taxon>Eukaryota</taxon>
        <taxon>Metazoa</taxon>
        <taxon>Ecdysozoa</taxon>
        <taxon>Nematoda</taxon>
        <taxon>Chromadorea</taxon>
        <taxon>Rhabditida</taxon>
        <taxon>Rhabditina</taxon>
        <taxon>Diplogasteromorpha</taxon>
        <taxon>Diplogasteroidea</taxon>
        <taxon>Neodiplogasteridae</taxon>
        <taxon>Pristionchus</taxon>
    </lineage>
</organism>
<comment type="caution">
    <text evidence="2">The sequence shown here is derived from an EMBL/GenBank/DDBJ whole genome shotgun (WGS) entry which is preliminary data.</text>
</comment>
<proteinExistence type="predicted"/>
<dbReference type="Proteomes" id="UP001328107">
    <property type="component" value="Unassembled WGS sequence"/>
</dbReference>
<evidence type="ECO:0008006" key="4">
    <source>
        <dbReference type="Google" id="ProtNLM"/>
    </source>
</evidence>
<dbReference type="PANTHER" id="PTHR45907">
    <property type="entry name" value="SERPENTINE RECEPTOR, CLASS J"/>
    <property type="match status" value="1"/>
</dbReference>
<gene>
    <name evidence="2" type="ORF">PMAYCL1PPCAC_31695</name>
</gene>
<evidence type="ECO:0000313" key="3">
    <source>
        <dbReference type="Proteomes" id="UP001328107"/>
    </source>
</evidence>
<feature type="transmembrane region" description="Helical" evidence="1">
    <location>
        <begin position="205"/>
        <end position="228"/>
    </location>
</feature>
<keyword evidence="3" id="KW-1185">Reference proteome</keyword>